<organism evidence="3">
    <name type="scientific">Homalodisca liturata</name>
    <dbReference type="NCBI Taxonomy" id="320908"/>
    <lineage>
        <taxon>Eukaryota</taxon>
        <taxon>Metazoa</taxon>
        <taxon>Ecdysozoa</taxon>
        <taxon>Arthropoda</taxon>
        <taxon>Hexapoda</taxon>
        <taxon>Insecta</taxon>
        <taxon>Pterygota</taxon>
        <taxon>Neoptera</taxon>
        <taxon>Paraneoptera</taxon>
        <taxon>Hemiptera</taxon>
        <taxon>Auchenorrhyncha</taxon>
        <taxon>Membracoidea</taxon>
        <taxon>Cicadellidae</taxon>
        <taxon>Cicadellinae</taxon>
        <taxon>Proconiini</taxon>
        <taxon>Homalodisca</taxon>
    </lineage>
</organism>
<dbReference type="PROSITE" id="PS51657">
    <property type="entry name" value="PSRV_HELICASE"/>
    <property type="match status" value="1"/>
</dbReference>
<dbReference type="InterPro" id="IPR027417">
    <property type="entry name" value="P-loop_NTPase"/>
</dbReference>
<evidence type="ECO:0000256" key="1">
    <source>
        <dbReference type="SAM" id="MobiDB-lite"/>
    </source>
</evidence>
<feature type="region of interest" description="Disordered" evidence="1">
    <location>
        <begin position="289"/>
        <end position="335"/>
    </location>
</feature>
<feature type="compositionally biased region" description="Polar residues" evidence="1">
    <location>
        <begin position="302"/>
        <end position="311"/>
    </location>
</feature>
<gene>
    <name evidence="3" type="ORF">g.21459</name>
</gene>
<feature type="region of interest" description="Disordered" evidence="1">
    <location>
        <begin position="247"/>
        <end position="270"/>
    </location>
</feature>
<dbReference type="AlphaFoldDB" id="A0A1B6JUJ5"/>
<dbReference type="InterPro" id="IPR027351">
    <property type="entry name" value="(+)RNA_virus_helicase_core_dom"/>
</dbReference>
<feature type="non-terminal residue" evidence="3">
    <location>
        <position position="1"/>
    </location>
</feature>
<feature type="compositionally biased region" description="Basic and acidic residues" evidence="1">
    <location>
        <begin position="289"/>
        <end position="301"/>
    </location>
</feature>
<sequence length="351" mass="40566">SFLINKTKYMESGGTYKRVIFDEALMMHAGEILYACALANAQEALLIGDINQIPYINRTTHDLTYYDIMKLTTVDKILHHSYRCTNSVAALMSHFYPQGMTTCSSIKKETQTFQLDDIKKLNIDKHEHKVLVFKQSEKLELQKLGYDVSSIHEYQGKQTDHIAVVRTSKIPEEELYNSKSHCIVAITRHRKTFKYFSPVANDTLSKWVKQMNSYSDNDLAKHLRAESHIVPHTQTDEHIPLSQSLTLQTHSASTLENTEKGNNTPLPITQENSTMTHHTLLPPITVGEDHQETQENGHESKLTNNTSSDQYYHTEKAPFLEFRRPRKTRHKQATKKHKIKIFWNSILRKMK</sequence>
<dbReference type="EMBL" id="GECU01004835">
    <property type="protein sequence ID" value="JAT02872.1"/>
    <property type="molecule type" value="Transcribed_RNA"/>
</dbReference>
<protein>
    <recommendedName>
        <fullName evidence="2">(+)RNA virus helicase C-terminal domain-containing protein</fullName>
    </recommendedName>
</protein>
<evidence type="ECO:0000259" key="2">
    <source>
        <dbReference type="PROSITE" id="PS51657"/>
    </source>
</evidence>
<feature type="compositionally biased region" description="Basic and acidic residues" evidence="1">
    <location>
        <begin position="312"/>
        <end position="323"/>
    </location>
</feature>
<accession>A0A1B6JUJ5</accession>
<feature type="compositionally biased region" description="Basic residues" evidence="1">
    <location>
        <begin position="324"/>
        <end position="335"/>
    </location>
</feature>
<dbReference type="SUPFAM" id="SSF52540">
    <property type="entry name" value="P-loop containing nucleoside triphosphate hydrolases"/>
    <property type="match status" value="1"/>
</dbReference>
<dbReference type="Gene3D" id="3.40.50.300">
    <property type="entry name" value="P-loop containing nucleotide triphosphate hydrolases"/>
    <property type="match status" value="2"/>
</dbReference>
<proteinExistence type="predicted"/>
<reference evidence="3" key="1">
    <citation type="submission" date="2015-11" db="EMBL/GenBank/DDBJ databases">
        <title>De novo transcriptome assembly of four potential Pierce s Disease insect vectors from Arizona vineyards.</title>
        <authorList>
            <person name="Tassone E.E."/>
        </authorList>
    </citation>
    <scope>NUCLEOTIDE SEQUENCE</scope>
</reference>
<dbReference type="Pfam" id="PF01443">
    <property type="entry name" value="Viral_helicase1"/>
    <property type="match status" value="1"/>
</dbReference>
<feature type="domain" description="(+)RNA virus helicase C-terminal" evidence="2">
    <location>
        <begin position="1"/>
        <end position="229"/>
    </location>
</feature>
<name>A0A1B6JUJ5_9HEMI</name>
<evidence type="ECO:0000313" key="3">
    <source>
        <dbReference type="EMBL" id="JAT02872.1"/>
    </source>
</evidence>
<dbReference type="GO" id="GO:0005524">
    <property type="term" value="F:ATP binding"/>
    <property type="evidence" value="ECO:0007669"/>
    <property type="project" value="InterPro"/>
</dbReference>